<dbReference type="Pfam" id="PF13359">
    <property type="entry name" value="DDE_Tnp_4"/>
    <property type="match status" value="1"/>
</dbReference>
<evidence type="ECO:0000313" key="4">
    <source>
        <dbReference type="EMBL" id="EEC11702.1"/>
    </source>
</evidence>
<dbReference type="VEuPathDB" id="VectorBase:ISCP_024717"/>
<evidence type="ECO:0000313" key="5">
    <source>
        <dbReference type="EnsemblMetazoa" id="ISCW009202-PA"/>
    </source>
</evidence>
<evidence type="ECO:0000259" key="3">
    <source>
        <dbReference type="Pfam" id="PF13359"/>
    </source>
</evidence>
<dbReference type="EMBL" id="DS820696">
    <property type="protein sequence ID" value="EEC11702.1"/>
    <property type="molecule type" value="Genomic_DNA"/>
</dbReference>
<evidence type="ECO:0000256" key="2">
    <source>
        <dbReference type="ARBA" id="ARBA00022723"/>
    </source>
</evidence>
<keyword evidence="2" id="KW-0479">Metal-binding</keyword>
<organism>
    <name type="scientific">Ixodes scapularis</name>
    <name type="common">Black-legged tick</name>
    <name type="synonym">Deer tick</name>
    <dbReference type="NCBI Taxonomy" id="6945"/>
    <lineage>
        <taxon>Eukaryota</taxon>
        <taxon>Metazoa</taxon>
        <taxon>Ecdysozoa</taxon>
        <taxon>Arthropoda</taxon>
        <taxon>Chelicerata</taxon>
        <taxon>Arachnida</taxon>
        <taxon>Acari</taxon>
        <taxon>Parasitiformes</taxon>
        <taxon>Ixodida</taxon>
        <taxon>Ixodoidea</taxon>
        <taxon>Ixodidae</taxon>
        <taxon>Ixodinae</taxon>
        <taxon>Ixodes</taxon>
    </lineage>
</organism>
<dbReference type="VEuPathDB" id="VectorBase:ISCW009202"/>
<reference evidence="4 6" key="1">
    <citation type="submission" date="2008-03" db="EMBL/GenBank/DDBJ databases">
        <title>Annotation of Ixodes scapularis.</title>
        <authorList>
            <consortium name="Ixodes scapularis Genome Project Consortium"/>
            <person name="Caler E."/>
            <person name="Hannick L.I."/>
            <person name="Bidwell S."/>
            <person name="Joardar V."/>
            <person name="Thiagarajan M."/>
            <person name="Amedeo P."/>
            <person name="Galinsky K.J."/>
            <person name="Schobel S."/>
            <person name="Inman J."/>
            <person name="Hostetler J."/>
            <person name="Miller J."/>
            <person name="Hammond M."/>
            <person name="Megy K."/>
            <person name="Lawson D."/>
            <person name="Kodira C."/>
            <person name="Sutton G."/>
            <person name="Meyer J."/>
            <person name="Hill C.A."/>
            <person name="Birren B."/>
            <person name="Nene V."/>
            <person name="Collins F."/>
            <person name="Alarcon-Chaidez F."/>
            <person name="Wikel S."/>
            <person name="Strausberg R."/>
        </authorList>
    </citation>
    <scope>NUCLEOTIDE SEQUENCE [LARGE SCALE GENOMIC DNA]</scope>
    <source>
        <strain evidence="6">Wikel</strain>
        <strain evidence="4">Wikel colony</strain>
    </source>
</reference>
<dbReference type="PaxDb" id="6945-B7PYN0"/>
<dbReference type="InterPro" id="IPR027806">
    <property type="entry name" value="HARBI1_dom"/>
</dbReference>
<dbReference type="VEuPathDB" id="VectorBase:ISCI009202"/>
<dbReference type="STRING" id="6945.B7PYN0"/>
<keyword evidence="6" id="KW-1185">Reference proteome</keyword>
<dbReference type="InParanoid" id="B7PYN0"/>
<evidence type="ECO:0000256" key="1">
    <source>
        <dbReference type="ARBA" id="ARBA00001968"/>
    </source>
</evidence>
<dbReference type="PANTHER" id="PTHR23080">
    <property type="entry name" value="THAP DOMAIN PROTEIN"/>
    <property type="match status" value="1"/>
</dbReference>
<dbReference type="GO" id="GO:0046872">
    <property type="term" value="F:metal ion binding"/>
    <property type="evidence" value="ECO:0007669"/>
    <property type="project" value="UniProtKB-KW"/>
</dbReference>
<dbReference type="EMBL" id="ABJB010706815">
    <property type="status" value="NOT_ANNOTATED_CDS"/>
    <property type="molecule type" value="Genomic_DNA"/>
</dbReference>
<reference evidence="5" key="2">
    <citation type="submission" date="2020-05" db="UniProtKB">
        <authorList>
            <consortium name="EnsemblMetazoa"/>
        </authorList>
    </citation>
    <scope>IDENTIFICATION</scope>
    <source>
        <strain evidence="5">wikel</strain>
    </source>
</reference>
<dbReference type="AlphaFoldDB" id="B7PYN0"/>
<evidence type="ECO:0000313" key="6">
    <source>
        <dbReference type="Proteomes" id="UP000001555"/>
    </source>
</evidence>
<protein>
    <recommendedName>
        <fullName evidence="3">DDE Tnp4 domain-containing protein</fullName>
    </recommendedName>
</protein>
<dbReference type="OrthoDB" id="7331812at2759"/>
<feature type="non-terminal residue" evidence="4">
    <location>
        <position position="167"/>
    </location>
</feature>
<dbReference type="Proteomes" id="UP000001555">
    <property type="component" value="Unassembled WGS sequence"/>
</dbReference>
<proteinExistence type="predicted"/>
<sequence length="167" mass="19109">MPKHLKGYQTVRLVLDCTEMAVAQPKCSKGALRLYSFYKKSFTCKYMISVTPGDIIAHISKGYGGRASDKAIFEQSGLLYMLEPVTDAVMVDRDFLIDSICEDRLIAVIRLPFRKQNQLFKRDALETHRIAAARVHVERAIQRLKIFRLLSSKILCNMLCMMDNIMT</sequence>
<name>B7PYN0_IXOSC</name>
<feature type="domain" description="DDE Tnp4" evidence="3">
    <location>
        <begin position="15"/>
        <end position="166"/>
    </location>
</feature>
<dbReference type="EnsemblMetazoa" id="ISCW009202-RA">
    <property type="protein sequence ID" value="ISCW009202-PA"/>
    <property type="gene ID" value="ISCW009202"/>
</dbReference>
<dbReference type="HOGENOM" id="CLU_025643_3_0_1"/>
<gene>
    <name evidence="4" type="ORF">IscW_ISCW009202</name>
</gene>
<comment type="cofactor">
    <cofactor evidence="1">
        <name>a divalent metal cation</name>
        <dbReference type="ChEBI" id="CHEBI:60240"/>
    </cofactor>
</comment>
<accession>B7PYN0</accession>
<dbReference type="PANTHER" id="PTHR23080:SF141">
    <property type="entry name" value="TRANSPOSASE HELIX-TURN-HELIX DOMAIN-CONTAINING PROTEIN"/>
    <property type="match status" value="1"/>
</dbReference>